<dbReference type="GeneID" id="17258305"/>
<evidence type="ECO:0000256" key="1">
    <source>
        <dbReference type="SAM" id="MobiDB-lite"/>
    </source>
</evidence>
<reference evidence="4" key="1">
    <citation type="journal article" date="2013" name="Nature">
        <title>Pan genome of the phytoplankton Emiliania underpins its global distribution.</title>
        <authorList>
            <person name="Read B.A."/>
            <person name="Kegel J."/>
            <person name="Klute M.J."/>
            <person name="Kuo A."/>
            <person name="Lefebvre S.C."/>
            <person name="Maumus F."/>
            <person name="Mayer C."/>
            <person name="Miller J."/>
            <person name="Monier A."/>
            <person name="Salamov A."/>
            <person name="Young J."/>
            <person name="Aguilar M."/>
            <person name="Claverie J.M."/>
            <person name="Frickenhaus S."/>
            <person name="Gonzalez K."/>
            <person name="Herman E.K."/>
            <person name="Lin Y.C."/>
            <person name="Napier J."/>
            <person name="Ogata H."/>
            <person name="Sarno A.F."/>
            <person name="Shmutz J."/>
            <person name="Schroeder D."/>
            <person name="de Vargas C."/>
            <person name="Verret F."/>
            <person name="von Dassow P."/>
            <person name="Valentin K."/>
            <person name="Van de Peer Y."/>
            <person name="Wheeler G."/>
            <person name="Dacks J.B."/>
            <person name="Delwiche C.F."/>
            <person name="Dyhrman S.T."/>
            <person name="Glockner G."/>
            <person name="John U."/>
            <person name="Richards T."/>
            <person name="Worden A.Z."/>
            <person name="Zhang X."/>
            <person name="Grigoriev I.V."/>
            <person name="Allen A.E."/>
            <person name="Bidle K."/>
            <person name="Borodovsky M."/>
            <person name="Bowler C."/>
            <person name="Brownlee C."/>
            <person name="Cock J.M."/>
            <person name="Elias M."/>
            <person name="Gladyshev V.N."/>
            <person name="Groth M."/>
            <person name="Guda C."/>
            <person name="Hadaegh A."/>
            <person name="Iglesias-Rodriguez M.D."/>
            <person name="Jenkins J."/>
            <person name="Jones B.M."/>
            <person name="Lawson T."/>
            <person name="Leese F."/>
            <person name="Lindquist E."/>
            <person name="Lobanov A."/>
            <person name="Lomsadze A."/>
            <person name="Malik S.B."/>
            <person name="Marsh M.E."/>
            <person name="Mackinder L."/>
            <person name="Mock T."/>
            <person name="Mueller-Roeber B."/>
            <person name="Pagarete A."/>
            <person name="Parker M."/>
            <person name="Probert I."/>
            <person name="Quesneville H."/>
            <person name="Raines C."/>
            <person name="Rensing S.A."/>
            <person name="Riano-Pachon D.M."/>
            <person name="Richier S."/>
            <person name="Rokitta S."/>
            <person name="Shiraiwa Y."/>
            <person name="Soanes D.M."/>
            <person name="van der Giezen M."/>
            <person name="Wahlund T.M."/>
            <person name="Williams B."/>
            <person name="Wilson W."/>
            <person name="Wolfe G."/>
            <person name="Wurch L.L."/>
        </authorList>
    </citation>
    <scope>NUCLEOTIDE SEQUENCE</scope>
</reference>
<protein>
    <recommendedName>
        <fullName evidence="5">C2 domain-containing protein</fullName>
    </recommendedName>
</protein>
<dbReference type="SUPFAM" id="SSF49562">
    <property type="entry name" value="C2 domain (Calcium/lipid-binding domain, CaLB)"/>
    <property type="match status" value="1"/>
</dbReference>
<dbReference type="CDD" id="cd00030">
    <property type="entry name" value="C2"/>
    <property type="match status" value="1"/>
</dbReference>
<feature type="region of interest" description="Disordered" evidence="1">
    <location>
        <begin position="20"/>
        <end position="39"/>
    </location>
</feature>
<dbReference type="RefSeq" id="XP_005764640.1">
    <property type="nucleotide sequence ID" value="XM_005764583.1"/>
</dbReference>
<feature type="transmembrane region" description="Helical" evidence="2">
    <location>
        <begin position="142"/>
        <end position="161"/>
    </location>
</feature>
<dbReference type="EnsemblProtists" id="EOD12211">
    <property type="protein sequence ID" value="EOD12211"/>
    <property type="gene ID" value="EMIHUDRAFT_452286"/>
</dbReference>
<organism evidence="3 4">
    <name type="scientific">Emiliania huxleyi (strain CCMP1516)</name>
    <dbReference type="NCBI Taxonomy" id="280463"/>
    <lineage>
        <taxon>Eukaryota</taxon>
        <taxon>Haptista</taxon>
        <taxon>Haptophyta</taxon>
        <taxon>Prymnesiophyceae</taxon>
        <taxon>Isochrysidales</taxon>
        <taxon>Noelaerhabdaceae</taxon>
        <taxon>Emiliania</taxon>
    </lineage>
</organism>
<keyword evidence="2" id="KW-0472">Membrane</keyword>
<evidence type="ECO:0000313" key="4">
    <source>
        <dbReference type="Proteomes" id="UP000013827"/>
    </source>
</evidence>
<dbReference type="Gene3D" id="2.60.40.150">
    <property type="entry name" value="C2 domain"/>
    <property type="match status" value="1"/>
</dbReference>
<keyword evidence="4" id="KW-1185">Reference proteome</keyword>
<feature type="compositionally biased region" description="Basic and acidic residues" evidence="1">
    <location>
        <begin position="20"/>
        <end position="36"/>
    </location>
</feature>
<feature type="region of interest" description="Disordered" evidence="1">
    <location>
        <begin position="203"/>
        <end position="225"/>
    </location>
</feature>
<dbReference type="AlphaFoldDB" id="A0A0D3ILS6"/>
<reference evidence="3" key="2">
    <citation type="submission" date="2024-10" db="UniProtKB">
        <authorList>
            <consortium name="EnsemblProtists"/>
        </authorList>
    </citation>
    <scope>IDENTIFICATION</scope>
</reference>
<keyword evidence="2" id="KW-0812">Transmembrane</keyword>
<name>A0A0D3ILS6_EMIH1</name>
<dbReference type="PaxDb" id="2903-EOD12211"/>
<evidence type="ECO:0000256" key="2">
    <source>
        <dbReference type="SAM" id="Phobius"/>
    </source>
</evidence>
<sequence>MGSLSLWGKFASFHDSREINQPCRHDNDPHDNECRSPAEPNTANPVYDLCCDMESPEAGLLRIQIFDYDEFSHHKEIGACKLRPIPTPLHWCELRREADHQVMVALRPSDSARSGGLPPAMPPHPHLPPLSPDGYTDVNADVIFPLIVFLFIFVAVAYGTARSVIPSVLPGNGMVELQEEGEPGGGPMEPAAEISSKDLDDLKAQRAAAPSPHRSQQRGRLALEM</sequence>
<accession>A0A0D3ILS6</accession>
<dbReference type="HOGENOM" id="CLU_1231831_0_0_1"/>
<proteinExistence type="predicted"/>
<evidence type="ECO:0000313" key="3">
    <source>
        <dbReference type="EnsemblProtists" id="EOD12211"/>
    </source>
</evidence>
<dbReference type="InterPro" id="IPR035892">
    <property type="entry name" value="C2_domain_sf"/>
</dbReference>
<dbReference type="Proteomes" id="UP000013827">
    <property type="component" value="Unassembled WGS sequence"/>
</dbReference>
<keyword evidence="2" id="KW-1133">Transmembrane helix</keyword>
<dbReference type="KEGG" id="ehx:EMIHUDRAFT_452286"/>
<evidence type="ECO:0008006" key="5">
    <source>
        <dbReference type="Google" id="ProtNLM"/>
    </source>
</evidence>